<keyword evidence="2" id="KW-1185">Reference proteome</keyword>
<dbReference type="RefSeq" id="WP_263608133.1">
    <property type="nucleotide sequence ID" value="NZ_JAOVQM010000002.1"/>
</dbReference>
<proteinExistence type="predicted"/>
<evidence type="ECO:0000313" key="2">
    <source>
        <dbReference type="Proteomes" id="UP001177160"/>
    </source>
</evidence>
<protein>
    <submittedName>
        <fullName evidence="1">Uncharacterized protein</fullName>
    </submittedName>
</protein>
<reference evidence="1" key="1">
    <citation type="submission" date="2022-09" db="EMBL/GenBank/DDBJ databases">
        <title>Novel Mycoplasma species identified in domestic and wild animals.</title>
        <authorList>
            <person name="Volokhov D.V."/>
            <person name="Furtak V.A."/>
            <person name="Zagorodnyaya T.A."/>
        </authorList>
    </citation>
    <scope>NUCLEOTIDE SEQUENCE</scope>
    <source>
        <strain evidence="1">Oakley</strain>
    </source>
</reference>
<dbReference type="EMBL" id="JAOVQM010000002">
    <property type="protein sequence ID" value="MCV2231980.1"/>
    <property type="molecule type" value="Genomic_DNA"/>
</dbReference>
<dbReference type="Proteomes" id="UP001177160">
    <property type="component" value="Unassembled WGS sequence"/>
</dbReference>
<sequence length="237" mass="27040">MKTKNLTKMIITFVLLASLAVVSIAGWLTNTNTSNPVVTVGEVSVQIEAYFEYYDEFDVLQTKTTDIEYEYTVDGQGTFTKFGIYRVNLSNPDDPQFIKNLRVNIDVLSNVESYMRIGVYEQLTLSYISGGKSYEVAITQPTKMPFNYMDTNDMVNPYFYDNRDNDGFFYYTNTVKRNPDTTPQEITFVADFGSTPFNLYDASYSLQLGFIIEAVQSIEGPVINWGLPNRPWDDGAW</sequence>
<name>A0ABT2Y5G2_9MOLU</name>
<comment type="caution">
    <text evidence="1">The sequence shown here is derived from an EMBL/GenBank/DDBJ whole genome shotgun (WGS) entry which is preliminary data.</text>
</comment>
<gene>
    <name evidence="1" type="ORF">N7548_03975</name>
</gene>
<accession>A0ABT2Y5G2</accession>
<organism evidence="1 2">
    <name type="scientific">Paracholeplasma manati</name>
    <dbReference type="NCBI Taxonomy" id="591373"/>
    <lineage>
        <taxon>Bacteria</taxon>
        <taxon>Bacillati</taxon>
        <taxon>Mycoplasmatota</taxon>
        <taxon>Mollicutes</taxon>
        <taxon>Acholeplasmatales</taxon>
        <taxon>Acholeplasmataceae</taxon>
        <taxon>Paracholeplasma</taxon>
    </lineage>
</organism>
<evidence type="ECO:0000313" key="1">
    <source>
        <dbReference type="EMBL" id="MCV2231980.1"/>
    </source>
</evidence>